<protein>
    <submittedName>
        <fullName evidence="1">Uncharacterized protein</fullName>
    </submittedName>
</protein>
<sequence length="145" mass="15895">MISDVPAEIEILKFPCHLKTVERCVKLVTEASASVIEVQEMGSLEIELLRGQVYQNSKQKSNILKWWKTKMMGVSDFGVGRDVGRCQVFIECASIAHDGLSNVNFNVAEEETKAGSLGLSTSTGSASSVGCAVDILQRFIIIYQH</sequence>
<dbReference type="Proteomes" id="UP000801492">
    <property type="component" value="Unassembled WGS sequence"/>
</dbReference>
<organism evidence="1 2">
    <name type="scientific">Ignelater luminosus</name>
    <name type="common">Cucubano</name>
    <name type="synonym">Pyrophorus luminosus</name>
    <dbReference type="NCBI Taxonomy" id="2038154"/>
    <lineage>
        <taxon>Eukaryota</taxon>
        <taxon>Metazoa</taxon>
        <taxon>Ecdysozoa</taxon>
        <taxon>Arthropoda</taxon>
        <taxon>Hexapoda</taxon>
        <taxon>Insecta</taxon>
        <taxon>Pterygota</taxon>
        <taxon>Neoptera</taxon>
        <taxon>Endopterygota</taxon>
        <taxon>Coleoptera</taxon>
        <taxon>Polyphaga</taxon>
        <taxon>Elateriformia</taxon>
        <taxon>Elateroidea</taxon>
        <taxon>Elateridae</taxon>
        <taxon>Agrypninae</taxon>
        <taxon>Pyrophorini</taxon>
        <taxon>Ignelater</taxon>
    </lineage>
</organism>
<name>A0A8K0GJ02_IGNLU</name>
<dbReference type="EMBL" id="VTPC01001027">
    <property type="protein sequence ID" value="KAF2903447.1"/>
    <property type="molecule type" value="Genomic_DNA"/>
</dbReference>
<dbReference type="AlphaFoldDB" id="A0A8K0GJ02"/>
<reference evidence="1" key="1">
    <citation type="submission" date="2019-08" db="EMBL/GenBank/DDBJ databases">
        <title>The genome of the North American firefly Photinus pyralis.</title>
        <authorList>
            <consortium name="Photinus pyralis genome working group"/>
            <person name="Fallon T.R."/>
            <person name="Sander Lower S.E."/>
            <person name="Weng J.-K."/>
        </authorList>
    </citation>
    <scope>NUCLEOTIDE SEQUENCE</scope>
    <source>
        <strain evidence="1">TRF0915ILg1</strain>
        <tissue evidence="1">Whole body</tissue>
    </source>
</reference>
<keyword evidence="2" id="KW-1185">Reference proteome</keyword>
<evidence type="ECO:0000313" key="1">
    <source>
        <dbReference type="EMBL" id="KAF2903447.1"/>
    </source>
</evidence>
<accession>A0A8K0GJ02</accession>
<comment type="caution">
    <text evidence="1">The sequence shown here is derived from an EMBL/GenBank/DDBJ whole genome shotgun (WGS) entry which is preliminary data.</text>
</comment>
<gene>
    <name evidence="1" type="ORF">ILUMI_02739</name>
</gene>
<evidence type="ECO:0000313" key="2">
    <source>
        <dbReference type="Proteomes" id="UP000801492"/>
    </source>
</evidence>
<proteinExistence type="predicted"/>